<feature type="transmembrane region" description="Helical" evidence="6">
    <location>
        <begin position="7"/>
        <end position="25"/>
    </location>
</feature>
<evidence type="ECO:0000259" key="7">
    <source>
        <dbReference type="Pfam" id="PF04932"/>
    </source>
</evidence>
<feature type="transmembrane region" description="Helical" evidence="6">
    <location>
        <begin position="243"/>
        <end position="263"/>
    </location>
</feature>
<dbReference type="PROSITE" id="PS50293">
    <property type="entry name" value="TPR_REGION"/>
    <property type="match status" value="1"/>
</dbReference>
<dbReference type="GO" id="GO:0016020">
    <property type="term" value="C:membrane"/>
    <property type="evidence" value="ECO:0007669"/>
    <property type="project" value="UniProtKB-SubCell"/>
</dbReference>
<reference evidence="8 9" key="1">
    <citation type="journal article" date="2016" name="Nat. Commun.">
        <title>Thousands of microbial genomes shed light on interconnected biogeochemical processes in an aquifer system.</title>
        <authorList>
            <person name="Anantharaman K."/>
            <person name="Brown C.T."/>
            <person name="Hug L.A."/>
            <person name="Sharon I."/>
            <person name="Castelle C.J."/>
            <person name="Probst A.J."/>
            <person name="Thomas B.C."/>
            <person name="Singh A."/>
            <person name="Wilkins M.J."/>
            <person name="Karaoz U."/>
            <person name="Brodie E.L."/>
            <person name="Williams K.H."/>
            <person name="Hubbard S.S."/>
            <person name="Banfield J.F."/>
        </authorList>
    </citation>
    <scope>NUCLEOTIDE SEQUENCE [LARGE SCALE GENOMIC DNA]</scope>
</reference>
<gene>
    <name evidence="8" type="ORF">A2438_08355</name>
</gene>
<dbReference type="PANTHER" id="PTHR37422">
    <property type="entry name" value="TEICHURONIC ACID BIOSYNTHESIS PROTEIN TUAE"/>
    <property type="match status" value="1"/>
</dbReference>
<dbReference type="Gene3D" id="1.25.40.10">
    <property type="entry name" value="Tetratricopeptide repeat domain"/>
    <property type="match status" value="1"/>
</dbReference>
<keyword evidence="5" id="KW-0802">TPR repeat</keyword>
<name>A0A1F4U3T6_UNCSA</name>
<feature type="transmembrane region" description="Helical" evidence="6">
    <location>
        <begin position="321"/>
        <end position="337"/>
    </location>
</feature>
<feature type="transmembrane region" description="Helical" evidence="6">
    <location>
        <begin position="462"/>
        <end position="477"/>
    </location>
</feature>
<comment type="subcellular location">
    <subcellularLocation>
        <location evidence="1">Membrane</location>
        <topology evidence="1">Multi-pass membrane protein</topology>
    </subcellularLocation>
</comment>
<dbReference type="SUPFAM" id="SSF48452">
    <property type="entry name" value="TPR-like"/>
    <property type="match status" value="1"/>
</dbReference>
<accession>A0A1F4U3T6</accession>
<evidence type="ECO:0000256" key="2">
    <source>
        <dbReference type="ARBA" id="ARBA00022692"/>
    </source>
</evidence>
<proteinExistence type="predicted"/>
<dbReference type="EMBL" id="MEUJ01000008">
    <property type="protein sequence ID" value="OGC39551.1"/>
    <property type="molecule type" value="Genomic_DNA"/>
</dbReference>
<dbReference type="InterPro" id="IPR007016">
    <property type="entry name" value="O-antigen_ligase-rel_domated"/>
</dbReference>
<keyword evidence="2 6" id="KW-0812">Transmembrane</keyword>
<evidence type="ECO:0000256" key="1">
    <source>
        <dbReference type="ARBA" id="ARBA00004141"/>
    </source>
</evidence>
<feature type="transmembrane region" description="Helical" evidence="6">
    <location>
        <begin position="71"/>
        <end position="92"/>
    </location>
</feature>
<comment type="caution">
    <text evidence="8">The sequence shown here is derived from an EMBL/GenBank/DDBJ whole genome shotgun (WGS) entry which is preliminary data.</text>
</comment>
<dbReference type="AlphaFoldDB" id="A0A1F4U3T6"/>
<dbReference type="PROSITE" id="PS50005">
    <property type="entry name" value="TPR"/>
    <property type="match status" value="2"/>
</dbReference>
<organism evidence="8 9">
    <name type="scientific">candidate division WOR-1 bacterium RIFOXYC2_FULL_46_14</name>
    <dbReference type="NCBI Taxonomy" id="1802587"/>
    <lineage>
        <taxon>Bacteria</taxon>
        <taxon>Bacillati</taxon>
        <taxon>Saganbacteria</taxon>
    </lineage>
</organism>
<feature type="transmembrane region" description="Helical" evidence="6">
    <location>
        <begin position="214"/>
        <end position="237"/>
    </location>
</feature>
<feature type="transmembrane region" description="Helical" evidence="6">
    <location>
        <begin position="40"/>
        <end position="59"/>
    </location>
</feature>
<dbReference type="Pfam" id="PF04932">
    <property type="entry name" value="Wzy_C"/>
    <property type="match status" value="1"/>
</dbReference>
<keyword evidence="3 6" id="KW-1133">Transmembrane helix</keyword>
<feature type="transmembrane region" description="Helical" evidence="6">
    <location>
        <begin position="270"/>
        <end position="288"/>
    </location>
</feature>
<keyword evidence="4 6" id="KW-0472">Membrane</keyword>
<dbReference type="SMART" id="SM00028">
    <property type="entry name" value="TPR"/>
    <property type="match status" value="3"/>
</dbReference>
<dbReference type="Proteomes" id="UP000179242">
    <property type="component" value="Unassembled WGS sequence"/>
</dbReference>
<dbReference type="InterPro" id="IPR051533">
    <property type="entry name" value="WaaL-like"/>
</dbReference>
<feature type="transmembrane region" description="Helical" evidence="6">
    <location>
        <begin position="130"/>
        <end position="147"/>
    </location>
</feature>
<evidence type="ECO:0000313" key="9">
    <source>
        <dbReference type="Proteomes" id="UP000179242"/>
    </source>
</evidence>
<feature type="transmembrane region" description="Helical" evidence="6">
    <location>
        <begin position="175"/>
        <end position="193"/>
    </location>
</feature>
<feature type="transmembrane region" description="Helical" evidence="6">
    <location>
        <begin position="432"/>
        <end position="450"/>
    </location>
</feature>
<sequence length="770" mass="87904">MKYKHFNLIIEALFLAAVFLTAVIFDRRVGIVFSLTKVTALRLMTVIILSAWVLKIIIFKENKFVRSILDWPVLTYLLCVTVAAIMSVHVYISVSGFYGRFEGLITWYNLGLLFFITTNYIRDIKGVKRLSAMVFISGVIMAVYSIIQRQGIDPYQWGGVSTWERVIATVGQPNFYAAFADMAFFITLFLFLLPKKEDVAKPHTKVWGIPHTSVWWFLPLVYFFSAVLIFLLMIYNLGTNDVILWYLSFGLMSVLAVLFVYTFEDIPGIILDLLLGIGMILICISLFYTQSRGGFLGFFAALSLFVFIGPRRIFVLSWQKVLALALALLFITGSTFLNPQFSLFTRMAGEIKVEAPAQDKDLTKIEFEGAAGSRGETWKSGFGIIADRPFFGIGPENLKMIFPRYETDLFRFKEAFHVKQDRCHNETLDVPVTKGLVTFFVYLLILFLIFKKGWGGQSDEKRLILSAFLAAFLAYLIQNQFSFGVIAITSLFWIIWAVIVKTDDLPEENKETINDKEVPIDEIPWLWIAVLLVAIAVFGYFSAKPFWADREFKMGKTLSEVKRFQESLKYYDNSLGFQPFEGGPITHKGISLINMAASAAPDQRAEIYRQAKETFRYGTRVDPYNADNFYILSRISLIEGNIPETTKLADIALKIDPYYAEVYLILAAVAEKQGNAKKAMDCYKEAYRINPNIIEAQEKVVWSLIESGKLDEAYKMVQETLMKFPKHVNSHAVLGIIYQRMGEREKARQEFETVIYLDPNNQYAKKVLGK</sequence>
<evidence type="ECO:0000256" key="4">
    <source>
        <dbReference type="ARBA" id="ARBA00023136"/>
    </source>
</evidence>
<feature type="transmembrane region" description="Helical" evidence="6">
    <location>
        <begin position="294"/>
        <end position="314"/>
    </location>
</feature>
<evidence type="ECO:0000256" key="6">
    <source>
        <dbReference type="SAM" id="Phobius"/>
    </source>
</evidence>
<feature type="repeat" description="TPR" evidence="5">
    <location>
        <begin position="660"/>
        <end position="693"/>
    </location>
</feature>
<dbReference type="InterPro" id="IPR019734">
    <property type="entry name" value="TPR_rpt"/>
</dbReference>
<feature type="domain" description="O-antigen ligase-related" evidence="7">
    <location>
        <begin position="278"/>
        <end position="443"/>
    </location>
</feature>
<feature type="transmembrane region" description="Helical" evidence="6">
    <location>
        <begin position="104"/>
        <end position="121"/>
    </location>
</feature>
<feature type="repeat" description="TPR" evidence="5">
    <location>
        <begin position="728"/>
        <end position="761"/>
    </location>
</feature>
<dbReference type="InterPro" id="IPR011990">
    <property type="entry name" value="TPR-like_helical_dom_sf"/>
</dbReference>
<feature type="transmembrane region" description="Helical" evidence="6">
    <location>
        <begin position="523"/>
        <end position="543"/>
    </location>
</feature>
<evidence type="ECO:0000256" key="5">
    <source>
        <dbReference type="PROSITE-ProRule" id="PRU00339"/>
    </source>
</evidence>
<protein>
    <recommendedName>
        <fullName evidence="7">O-antigen ligase-related domain-containing protein</fullName>
    </recommendedName>
</protein>
<dbReference type="Pfam" id="PF13429">
    <property type="entry name" value="TPR_15"/>
    <property type="match status" value="1"/>
</dbReference>
<dbReference type="PANTHER" id="PTHR37422:SF13">
    <property type="entry name" value="LIPOPOLYSACCHARIDE BIOSYNTHESIS PROTEIN PA4999-RELATED"/>
    <property type="match status" value="1"/>
</dbReference>
<evidence type="ECO:0000313" key="8">
    <source>
        <dbReference type="EMBL" id="OGC39551.1"/>
    </source>
</evidence>
<evidence type="ECO:0000256" key="3">
    <source>
        <dbReference type="ARBA" id="ARBA00022989"/>
    </source>
</evidence>